<organism evidence="2 3">
    <name type="scientific">Botryobasidium botryosum (strain FD-172 SS1)</name>
    <dbReference type="NCBI Taxonomy" id="930990"/>
    <lineage>
        <taxon>Eukaryota</taxon>
        <taxon>Fungi</taxon>
        <taxon>Dikarya</taxon>
        <taxon>Basidiomycota</taxon>
        <taxon>Agaricomycotina</taxon>
        <taxon>Agaricomycetes</taxon>
        <taxon>Cantharellales</taxon>
        <taxon>Botryobasidiaceae</taxon>
        <taxon>Botryobasidium</taxon>
    </lineage>
</organism>
<gene>
    <name evidence="2" type="ORF">BOTBODRAFT_183600</name>
</gene>
<dbReference type="InterPro" id="IPR001245">
    <property type="entry name" value="Ser-Thr/Tyr_kinase_cat_dom"/>
</dbReference>
<protein>
    <recommendedName>
        <fullName evidence="1">Protein kinase domain-containing protein</fullName>
    </recommendedName>
</protein>
<evidence type="ECO:0000313" key="3">
    <source>
        <dbReference type="Proteomes" id="UP000027195"/>
    </source>
</evidence>
<dbReference type="Proteomes" id="UP000027195">
    <property type="component" value="Unassembled WGS sequence"/>
</dbReference>
<evidence type="ECO:0000313" key="2">
    <source>
        <dbReference type="EMBL" id="KDQ20890.1"/>
    </source>
</evidence>
<accession>A0A067N1T0</accession>
<reference evidence="3" key="1">
    <citation type="journal article" date="2014" name="Proc. Natl. Acad. Sci. U.S.A.">
        <title>Extensive sampling of basidiomycete genomes demonstrates inadequacy of the white-rot/brown-rot paradigm for wood decay fungi.</title>
        <authorList>
            <person name="Riley R."/>
            <person name="Salamov A.A."/>
            <person name="Brown D.W."/>
            <person name="Nagy L.G."/>
            <person name="Floudas D."/>
            <person name="Held B.W."/>
            <person name="Levasseur A."/>
            <person name="Lombard V."/>
            <person name="Morin E."/>
            <person name="Otillar R."/>
            <person name="Lindquist E.A."/>
            <person name="Sun H."/>
            <person name="LaButti K.M."/>
            <person name="Schmutz J."/>
            <person name="Jabbour D."/>
            <person name="Luo H."/>
            <person name="Baker S.E."/>
            <person name="Pisabarro A.G."/>
            <person name="Walton J.D."/>
            <person name="Blanchette R.A."/>
            <person name="Henrissat B."/>
            <person name="Martin F."/>
            <person name="Cullen D."/>
            <person name="Hibbett D.S."/>
            <person name="Grigoriev I.V."/>
        </authorList>
    </citation>
    <scope>NUCLEOTIDE SEQUENCE [LARGE SCALE GENOMIC DNA]</scope>
    <source>
        <strain evidence="3">FD-172 SS1</strain>
    </source>
</reference>
<dbReference type="InterPro" id="IPR011009">
    <property type="entry name" value="Kinase-like_dom_sf"/>
</dbReference>
<proteinExistence type="predicted"/>
<name>A0A067N1T0_BOTB1</name>
<dbReference type="OrthoDB" id="2804215at2759"/>
<sequence length="507" mass="55562">MTASPKTTAGDSQEDVSIHALSKEPTSSWTLKRCQKKLDQLETMLTSIEPKLTQQERVKHSGAVVQLCEFYVAIAEQAKAPATGMLGLLKRFIAAEKKALEWKGMAKDTEQRLKVMQATTIERGRQAAIVFIEMQSNETTPVATSPSTPLSESPLVEASAPSFPSQAQAAKDIDESIALRFTRAAATLRREMSSLTPSERIGHIDTLANIYAAVGMYPCEDGLLSCEISMTESLDMGHGGYGVCYKGSFLGRYPVVMKRLWVRDNVPPTRVNFRASREVKVWKDLNHPRVLRFIGVYVEAGTTYMISPYMEQGDARTYVEAHPGINVVNTLLPEVAEGLQYLHESDIVHGDINGKNILISSSGNACIADFGLSVMMEGAYPDSNSSAWHKGGHPRWKAPELLKTVNGKWPQRTTASDMFSFGRLIVELTTGHKPYPDVNELDILNVVISGKHPERPTSQDALTRGLNDEVWALAEHCWSKLPESRPSAADVCSLLQGLAQGGSSVSA</sequence>
<evidence type="ECO:0000259" key="1">
    <source>
        <dbReference type="PROSITE" id="PS50011"/>
    </source>
</evidence>
<dbReference type="GO" id="GO:0005524">
    <property type="term" value="F:ATP binding"/>
    <property type="evidence" value="ECO:0007669"/>
    <property type="project" value="InterPro"/>
</dbReference>
<dbReference type="GO" id="GO:0004674">
    <property type="term" value="F:protein serine/threonine kinase activity"/>
    <property type="evidence" value="ECO:0007669"/>
    <property type="project" value="TreeGrafter"/>
</dbReference>
<dbReference type="HOGENOM" id="CLU_533147_0_0_1"/>
<feature type="domain" description="Protein kinase" evidence="1">
    <location>
        <begin position="230"/>
        <end position="498"/>
    </location>
</feature>
<dbReference type="EMBL" id="KL198017">
    <property type="protein sequence ID" value="KDQ20890.1"/>
    <property type="molecule type" value="Genomic_DNA"/>
</dbReference>
<dbReference type="PROSITE" id="PS50011">
    <property type="entry name" value="PROTEIN_KINASE_DOM"/>
    <property type="match status" value="1"/>
</dbReference>
<dbReference type="Pfam" id="PF07714">
    <property type="entry name" value="PK_Tyr_Ser-Thr"/>
    <property type="match status" value="1"/>
</dbReference>
<dbReference type="STRING" id="930990.A0A067N1T0"/>
<dbReference type="InterPro" id="IPR000719">
    <property type="entry name" value="Prot_kinase_dom"/>
</dbReference>
<dbReference type="AlphaFoldDB" id="A0A067N1T0"/>
<dbReference type="PANTHER" id="PTHR44329">
    <property type="entry name" value="SERINE/THREONINE-PROTEIN KINASE TNNI3K-RELATED"/>
    <property type="match status" value="1"/>
</dbReference>
<dbReference type="InterPro" id="IPR051681">
    <property type="entry name" value="Ser/Thr_Kinases-Pseudokinases"/>
</dbReference>
<dbReference type="InParanoid" id="A0A067N1T0"/>
<keyword evidence="3" id="KW-1185">Reference proteome</keyword>
<dbReference type="PANTHER" id="PTHR44329:SF214">
    <property type="entry name" value="PROTEIN KINASE DOMAIN-CONTAINING PROTEIN"/>
    <property type="match status" value="1"/>
</dbReference>
<dbReference type="Gene3D" id="1.10.510.10">
    <property type="entry name" value="Transferase(Phosphotransferase) domain 1"/>
    <property type="match status" value="1"/>
</dbReference>
<dbReference type="SUPFAM" id="SSF56112">
    <property type="entry name" value="Protein kinase-like (PK-like)"/>
    <property type="match status" value="1"/>
</dbReference>